<evidence type="ECO:0000313" key="1">
    <source>
        <dbReference type="EMBL" id="CAL1595512.1"/>
    </source>
</evidence>
<dbReference type="AlphaFoldDB" id="A0AAV2L836"/>
<keyword evidence="2" id="KW-1185">Reference proteome</keyword>
<sequence length="77" mass="8230">MPLTSVCSSSLHAVRLTQRRAVGGPWRALLHSEAAESRGGADTSLSPPHSCVFSRAADTPLVSLLTRKLLHNIPKES</sequence>
<accession>A0AAV2L836</accession>
<evidence type="ECO:0000313" key="2">
    <source>
        <dbReference type="Proteomes" id="UP001497482"/>
    </source>
</evidence>
<protein>
    <submittedName>
        <fullName evidence="1">Uncharacterized protein</fullName>
    </submittedName>
</protein>
<dbReference type="EMBL" id="OZ035842">
    <property type="protein sequence ID" value="CAL1595512.1"/>
    <property type="molecule type" value="Genomic_DNA"/>
</dbReference>
<organism evidence="1 2">
    <name type="scientific">Knipowitschia caucasica</name>
    <name type="common">Caucasian dwarf goby</name>
    <name type="synonym">Pomatoschistus caucasicus</name>
    <dbReference type="NCBI Taxonomy" id="637954"/>
    <lineage>
        <taxon>Eukaryota</taxon>
        <taxon>Metazoa</taxon>
        <taxon>Chordata</taxon>
        <taxon>Craniata</taxon>
        <taxon>Vertebrata</taxon>
        <taxon>Euteleostomi</taxon>
        <taxon>Actinopterygii</taxon>
        <taxon>Neopterygii</taxon>
        <taxon>Teleostei</taxon>
        <taxon>Neoteleostei</taxon>
        <taxon>Acanthomorphata</taxon>
        <taxon>Gobiaria</taxon>
        <taxon>Gobiiformes</taxon>
        <taxon>Gobioidei</taxon>
        <taxon>Gobiidae</taxon>
        <taxon>Gobiinae</taxon>
        <taxon>Knipowitschia</taxon>
    </lineage>
</organism>
<gene>
    <name evidence="1" type="ORF">KC01_LOCUS24306</name>
</gene>
<reference evidence="1 2" key="1">
    <citation type="submission" date="2024-04" db="EMBL/GenBank/DDBJ databases">
        <authorList>
            <person name="Waldvogel A.-M."/>
            <person name="Schoenle A."/>
        </authorList>
    </citation>
    <scope>NUCLEOTIDE SEQUENCE [LARGE SCALE GENOMIC DNA]</scope>
</reference>
<name>A0AAV2L836_KNICA</name>
<proteinExistence type="predicted"/>
<dbReference type="Proteomes" id="UP001497482">
    <property type="component" value="Chromosome 20"/>
</dbReference>